<evidence type="ECO:0000256" key="1">
    <source>
        <dbReference type="ARBA" id="ARBA00022679"/>
    </source>
</evidence>
<keyword evidence="6" id="KW-0472">Membrane</keyword>
<dbReference type="SMART" id="SM00220">
    <property type="entry name" value="S_TKc"/>
    <property type="match status" value="1"/>
</dbReference>
<keyword evidence="9" id="KW-1185">Reference proteome</keyword>
<keyword evidence="6" id="KW-0812">Transmembrane</keyword>
<feature type="domain" description="Protein kinase" evidence="7">
    <location>
        <begin position="12"/>
        <end position="266"/>
    </location>
</feature>
<dbReference type="InterPro" id="IPR000719">
    <property type="entry name" value="Prot_kinase_dom"/>
</dbReference>
<organism evidence="8 9">
    <name type="scientific">Ruminococcoides intestinale</name>
    <dbReference type="NCBI Taxonomy" id="3133162"/>
    <lineage>
        <taxon>Bacteria</taxon>
        <taxon>Bacillati</taxon>
        <taxon>Bacillota</taxon>
        <taxon>Clostridia</taxon>
        <taxon>Eubacteriales</taxon>
        <taxon>Oscillospiraceae</taxon>
        <taxon>Ruminococcoides</taxon>
    </lineage>
</organism>
<keyword evidence="2 5" id="KW-0547">Nucleotide-binding</keyword>
<sequence>MLKIGSLVDGKYKILSKVGQGGMSVVYMAINEKANKTWAVKEVRKDGVLDFEAVKQGLVAETDILKKLSHPNLPSIIDVIDTDDSFIIIMDYIQGNSLNKALEEYGAQPQDRVIEWAKQLCDVLGYLHSRQPPIIYRDMKPANIMLKPDGNVTLIDFGTAREFKEKNLADTTCLGTVGYAAPEQFGGMGQTDARTDIYCLGATLYHLVTGCNPSEPPYEMEPIRQKNPALSSGLERIILKCTQKDPNNRYQSAAELMYALEHYEEIDDVYKKKQKRKLAGFITTLSLAVIFAVGGFTLNYFAAQKATDTYQNLMSDAAKATDYNKKIKLYGQAIAVPNKAGEKDAYLGLIQAYKENDSVFSTEESAQLIKYINNNKKQLQADPENYTEICFETGKLFWYYYDYGKGNPITRATSSIAWFQDVINNAPEGYENLNMAKAYSSIGKFYRDITTDVTEADDKGKYKPFFDNINELLNSIAKDTSESEIVRLELLELARNAISQYATKFKGDGVTKSEISDMYYLIRDTLEDIETTTEKTTAKKNGTKSLLFDTKKAIDAAYSTSKGGTQ</sequence>
<dbReference type="GO" id="GO:0004674">
    <property type="term" value="F:protein serine/threonine kinase activity"/>
    <property type="evidence" value="ECO:0007669"/>
    <property type="project" value="UniProtKB-EC"/>
</dbReference>
<evidence type="ECO:0000256" key="5">
    <source>
        <dbReference type="PROSITE-ProRule" id="PRU10141"/>
    </source>
</evidence>
<keyword evidence="1 8" id="KW-0808">Transferase</keyword>
<protein>
    <submittedName>
        <fullName evidence="8">Serine/threonine-protein kinase</fullName>
        <ecNumber evidence="8">2.7.11.1</ecNumber>
    </submittedName>
</protein>
<dbReference type="PROSITE" id="PS50011">
    <property type="entry name" value="PROTEIN_KINASE_DOM"/>
    <property type="match status" value="1"/>
</dbReference>
<keyword evidence="6" id="KW-1133">Transmembrane helix</keyword>
<comment type="caution">
    <text evidence="8">The sequence shown here is derived from an EMBL/GenBank/DDBJ whole genome shotgun (WGS) entry which is preliminary data.</text>
</comment>
<keyword evidence="4 5" id="KW-0067">ATP-binding</keyword>
<feature type="transmembrane region" description="Helical" evidence="6">
    <location>
        <begin position="278"/>
        <end position="302"/>
    </location>
</feature>
<dbReference type="PANTHER" id="PTHR43289">
    <property type="entry name" value="MITOGEN-ACTIVATED PROTEIN KINASE KINASE KINASE 20-RELATED"/>
    <property type="match status" value="1"/>
</dbReference>
<dbReference type="InterPro" id="IPR008271">
    <property type="entry name" value="Ser/Thr_kinase_AS"/>
</dbReference>
<name>A0ABV1FCV4_9FIRM</name>
<evidence type="ECO:0000256" key="4">
    <source>
        <dbReference type="ARBA" id="ARBA00022840"/>
    </source>
</evidence>
<keyword evidence="3 8" id="KW-0418">Kinase</keyword>
<feature type="binding site" evidence="5">
    <location>
        <position position="41"/>
    </location>
    <ligand>
        <name>ATP</name>
        <dbReference type="ChEBI" id="CHEBI:30616"/>
    </ligand>
</feature>
<dbReference type="PANTHER" id="PTHR43289:SF34">
    <property type="entry name" value="SERINE_THREONINE-PROTEIN KINASE YBDM-RELATED"/>
    <property type="match status" value="1"/>
</dbReference>
<dbReference type="RefSeq" id="WP_015522946.1">
    <property type="nucleotide sequence ID" value="NZ_JBBMEZ010000023.1"/>
</dbReference>
<evidence type="ECO:0000259" key="7">
    <source>
        <dbReference type="PROSITE" id="PS50011"/>
    </source>
</evidence>
<evidence type="ECO:0000256" key="2">
    <source>
        <dbReference type="ARBA" id="ARBA00022741"/>
    </source>
</evidence>
<reference evidence="8 9" key="1">
    <citation type="submission" date="2024-03" db="EMBL/GenBank/DDBJ databases">
        <title>Human intestinal bacterial collection.</title>
        <authorList>
            <person name="Pauvert C."/>
            <person name="Hitch T.C.A."/>
            <person name="Clavel T."/>
        </authorList>
    </citation>
    <scope>NUCLEOTIDE SEQUENCE [LARGE SCALE GENOMIC DNA]</scope>
    <source>
        <strain evidence="8 9">CLA-JM-H38</strain>
    </source>
</reference>
<dbReference type="CDD" id="cd14014">
    <property type="entry name" value="STKc_PknB_like"/>
    <property type="match status" value="1"/>
</dbReference>
<dbReference type="PROSITE" id="PS00107">
    <property type="entry name" value="PROTEIN_KINASE_ATP"/>
    <property type="match status" value="1"/>
</dbReference>
<dbReference type="Pfam" id="PF00069">
    <property type="entry name" value="Pkinase"/>
    <property type="match status" value="1"/>
</dbReference>
<evidence type="ECO:0000313" key="9">
    <source>
        <dbReference type="Proteomes" id="UP001490816"/>
    </source>
</evidence>
<evidence type="ECO:0000313" key="8">
    <source>
        <dbReference type="EMBL" id="MEQ2470378.1"/>
    </source>
</evidence>
<dbReference type="InterPro" id="IPR011009">
    <property type="entry name" value="Kinase-like_dom_sf"/>
</dbReference>
<dbReference type="InterPro" id="IPR017441">
    <property type="entry name" value="Protein_kinase_ATP_BS"/>
</dbReference>
<gene>
    <name evidence="8" type="ORF">WMO39_08595</name>
</gene>
<dbReference type="PROSITE" id="PS00108">
    <property type="entry name" value="PROTEIN_KINASE_ST"/>
    <property type="match status" value="1"/>
</dbReference>
<evidence type="ECO:0000256" key="6">
    <source>
        <dbReference type="SAM" id="Phobius"/>
    </source>
</evidence>
<dbReference type="Gene3D" id="1.10.510.10">
    <property type="entry name" value="Transferase(Phosphotransferase) domain 1"/>
    <property type="match status" value="1"/>
</dbReference>
<accession>A0ABV1FCV4</accession>
<proteinExistence type="predicted"/>
<dbReference type="Proteomes" id="UP001490816">
    <property type="component" value="Unassembled WGS sequence"/>
</dbReference>
<dbReference type="EC" id="2.7.11.1" evidence="8"/>
<dbReference type="SUPFAM" id="SSF56112">
    <property type="entry name" value="Protein kinase-like (PK-like)"/>
    <property type="match status" value="1"/>
</dbReference>
<dbReference type="EMBL" id="JBBMEZ010000023">
    <property type="protein sequence ID" value="MEQ2470378.1"/>
    <property type="molecule type" value="Genomic_DNA"/>
</dbReference>
<evidence type="ECO:0000256" key="3">
    <source>
        <dbReference type="ARBA" id="ARBA00022777"/>
    </source>
</evidence>